<dbReference type="AlphaFoldDB" id="A0A0C9V6E8"/>
<feature type="compositionally biased region" description="Basic residues" evidence="1">
    <location>
        <begin position="177"/>
        <end position="193"/>
    </location>
</feature>
<dbReference type="HOGENOM" id="CLU_1120720_0_0_1"/>
<keyword evidence="3" id="KW-1185">Reference proteome</keyword>
<name>A0A0C9V6E8_SPHS4</name>
<evidence type="ECO:0000256" key="1">
    <source>
        <dbReference type="SAM" id="MobiDB-lite"/>
    </source>
</evidence>
<protein>
    <submittedName>
        <fullName evidence="2">Uncharacterized protein</fullName>
    </submittedName>
</protein>
<dbReference type="Proteomes" id="UP000054279">
    <property type="component" value="Unassembled WGS sequence"/>
</dbReference>
<feature type="region of interest" description="Disordered" evidence="1">
    <location>
        <begin position="170"/>
        <end position="201"/>
    </location>
</feature>
<reference evidence="2 3" key="1">
    <citation type="submission" date="2014-06" db="EMBL/GenBank/DDBJ databases">
        <title>Evolutionary Origins and Diversification of the Mycorrhizal Mutualists.</title>
        <authorList>
            <consortium name="DOE Joint Genome Institute"/>
            <consortium name="Mycorrhizal Genomics Consortium"/>
            <person name="Kohler A."/>
            <person name="Kuo A."/>
            <person name="Nagy L.G."/>
            <person name="Floudas D."/>
            <person name="Copeland A."/>
            <person name="Barry K.W."/>
            <person name="Cichocki N."/>
            <person name="Veneault-Fourrey C."/>
            <person name="LaButti K."/>
            <person name="Lindquist E.A."/>
            <person name="Lipzen A."/>
            <person name="Lundell T."/>
            <person name="Morin E."/>
            <person name="Murat C."/>
            <person name="Riley R."/>
            <person name="Ohm R."/>
            <person name="Sun H."/>
            <person name="Tunlid A."/>
            <person name="Henrissat B."/>
            <person name="Grigoriev I.V."/>
            <person name="Hibbett D.S."/>
            <person name="Martin F."/>
        </authorList>
    </citation>
    <scope>NUCLEOTIDE SEQUENCE [LARGE SCALE GENOMIC DNA]</scope>
    <source>
        <strain evidence="2 3">SS14</strain>
    </source>
</reference>
<gene>
    <name evidence="2" type="ORF">M422DRAFT_254330</name>
</gene>
<evidence type="ECO:0000313" key="2">
    <source>
        <dbReference type="EMBL" id="KIJ42549.1"/>
    </source>
</evidence>
<organism evidence="2 3">
    <name type="scientific">Sphaerobolus stellatus (strain SS14)</name>
    <dbReference type="NCBI Taxonomy" id="990650"/>
    <lineage>
        <taxon>Eukaryota</taxon>
        <taxon>Fungi</taxon>
        <taxon>Dikarya</taxon>
        <taxon>Basidiomycota</taxon>
        <taxon>Agaricomycotina</taxon>
        <taxon>Agaricomycetes</taxon>
        <taxon>Phallomycetidae</taxon>
        <taxon>Geastrales</taxon>
        <taxon>Sphaerobolaceae</taxon>
        <taxon>Sphaerobolus</taxon>
    </lineage>
</organism>
<evidence type="ECO:0000313" key="3">
    <source>
        <dbReference type="Proteomes" id="UP000054279"/>
    </source>
</evidence>
<sequence>MASDPVVDERGKRSSRIFICDFERGINWVTNFPESPPSPQLEYPPTMTSERMNRRELTVREALERAPVGSGPMVMGPLRPTPVPTIETKWQGYSGGQTTPSLESYAALYDEAGKTRTGRPYGASWPFRAAKRGSESATCPLCLVINTHLGINAEGKAKAVLNGDLQSEIEQGQQMPKKNRRNCRGRRGGRNNKKASEDVGDDVLKITLPPITSFRTRSPLSNDVINREEVETEEIDMLDEESSIDFEL</sequence>
<dbReference type="EMBL" id="KN837129">
    <property type="protein sequence ID" value="KIJ42549.1"/>
    <property type="molecule type" value="Genomic_DNA"/>
</dbReference>
<accession>A0A0C9V6E8</accession>
<proteinExistence type="predicted"/>